<dbReference type="RefSeq" id="XP_065986395.1">
    <property type="nucleotide sequence ID" value="XM_066130209.1"/>
</dbReference>
<gene>
    <name evidence="2" type="ORF">G6M90_00g037060</name>
</gene>
<dbReference type="AlphaFoldDB" id="A0A7D5UV19"/>
<proteinExistence type="predicted"/>
<name>A0A7D5UV19_9HYPO</name>
<dbReference type="Proteomes" id="UP000510686">
    <property type="component" value="Chromosome 2"/>
</dbReference>
<evidence type="ECO:0000313" key="3">
    <source>
        <dbReference type="Proteomes" id="UP000510686"/>
    </source>
</evidence>
<reference evidence="2 3" key="1">
    <citation type="submission" date="2020-07" db="EMBL/GenBank/DDBJ databases">
        <title>Telomere length de novo assembly of all 7 chromosomes of the fungus, Metarhizium brunneum, using a novel assembly pipeline.</title>
        <authorList>
            <person name="Saud z."/>
            <person name="Kortsinoglou A."/>
            <person name="Kouvelis V.N."/>
            <person name="Butt T.M."/>
        </authorList>
    </citation>
    <scope>NUCLEOTIDE SEQUENCE [LARGE SCALE GENOMIC DNA]</scope>
    <source>
        <strain evidence="2 3">4556</strain>
    </source>
</reference>
<sequence length="457" mass="52673">MSQLFQNKELRLLTTPEWDRSSLKDRIIWNRRLQLHDTSEDAGRLFTDDQLVSRYDPHIADPENFRFSTNPYWMMPSMPTSTPIPPAAPASETIQTPRKLSFNEAFSGEDWENVDDNTAAAIAFIRDIVWPKLPADICQDLSSHPLRKYLKLEKTTTQPSNNIVVKNMKKANVRSLHARSLAVISRAYFGHKNLFDSNLDYRKIMDNWPEGADIPLGPAPGVELQSVRQNMKGKQPKNQTGQSHANKRSMKELSPMVEQQSENDQHDTQSVTELRRVVSPDVTESSAQHDGQQASNNIRKRPAEENIEQPRLKRLDKMQEQVVDVLKSITDLTARSDRQEKSLEQLRQQQRGFQEKLDDRDRQLTEQLDKLRAHITGQLEDLSKIVQCQGQNNEQLCRQQHGFQEKLDDCDRQSIEQLERVTSLHGLASDMQTKQIEMLRQLDELRHSLTARPSCII</sequence>
<organism evidence="2 3">
    <name type="scientific">Metarhizium brunneum</name>
    <dbReference type="NCBI Taxonomy" id="500148"/>
    <lineage>
        <taxon>Eukaryota</taxon>
        <taxon>Fungi</taxon>
        <taxon>Dikarya</taxon>
        <taxon>Ascomycota</taxon>
        <taxon>Pezizomycotina</taxon>
        <taxon>Sordariomycetes</taxon>
        <taxon>Hypocreomycetidae</taxon>
        <taxon>Hypocreales</taxon>
        <taxon>Clavicipitaceae</taxon>
        <taxon>Metarhizium</taxon>
    </lineage>
</organism>
<evidence type="ECO:0000256" key="1">
    <source>
        <dbReference type="SAM" id="MobiDB-lite"/>
    </source>
</evidence>
<feature type="region of interest" description="Disordered" evidence="1">
    <location>
        <begin position="229"/>
        <end position="312"/>
    </location>
</feature>
<accession>A0A7D5UV19</accession>
<dbReference type="KEGG" id="mbrn:90967642"/>
<dbReference type="OrthoDB" id="10657667at2759"/>
<feature type="compositionally biased region" description="Polar residues" evidence="1">
    <location>
        <begin position="282"/>
        <end position="297"/>
    </location>
</feature>
<protein>
    <submittedName>
        <fullName evidence="2">Uncharacterized protein</fullName>
    </submittedName>
</protein>
<evidence type="ECO:0000313" key="2">
    <source>
        <dbReference type="EMBL" id="QLI67518.1"/>
    </source>
</evidence>
<feature type="compositionally biased region" description="Basic and acidic residues" evidence="1">
    <location>
        <begin position="301"/>
        <end position="312"/>
    </location>
</feature>
<dbReference type="EMBL" id="CP058933">
    <property type="protein sequence ID" value="QLI67518.1"/>
    <property type="molecule type" value="Genomic_DNA"/>
</dbReference>
<dbReference type="GeneID" id="90967642"/>
<feature type="region of interest" description="Disordered" evidence="1">
    <location>
        <begin position="338"/>
        <end position="359"/>
    </location>
</feature>
<feature type="compositionally biased region" description="Basic and acidic residues" evidence="1">
    <location>
        <begin position="263"/>
        <end position="278"/>
    </location>
</feature>
<keyword evidence="3" id="KW-1185">Reference proteome</keyword>